<sequence>MPHAFTAFLREQTDLRGWAQSDVVSASRLSRALVSKWLTDDRERLTRLPDRDTVAAFARAFGVSPEFLLGKAVEATGMGYTAGDFVNSVRTASDDDLVSELRRRLAERPADDGVVVEGSFARGTAPSEMSDVDVLTVDQAARRSRQPRRSRDRADRQDAAETGSQERPGPEA</sequence>
<gene>
    <name evidence="3" type="ORF">GCM10009737_07840</name>
</gene>
<evidence type="ECO:0000259" key="2">
    <source>
        <dbReference type="PROSITE" id="PS50943"/>
    </source>
</evidence>
<dbReference type="Proteomes" id="UP001501612">
    <property type="component" value="Unassembled WGS sequence"/>
</dbReference>
<dbReference type="PROSITE" id="PS50943">
    <property type="entry name" value="HTH_CROC1"/>
    <property type="match status" value="1"/>
</dbReference>
<dbReference type="InterPro" id="IPR010982">
    <property type="entry name" value="Lambda_DNA-bd_dom_sf"/>
</dbReference>
<dbReference type="EMBL" id="BAAAMY010000002">
    <property type="protein sequence ID" value="GAA1909128.1"/>
    <property type="molecule type" value="Genomic_DNA"/>
</dbReference>
<dbReference type="Pfam" id="PF01909">
    <property type="entry name" value="NTP_transf_2"/>
    <property type="match status" value="1"/>
</dbReference>
<proteinExistence type="predicted"/>
<evidence type="ECO:0000313" key="4">
    <source>
        <dbReference type="Proteomes" id="UP001501612"/>
    </source>
</evidence>
<feature type="compositionally biased region" description="Basic residues" evidence="1">
    <location>
        <begin position="142"/>
        <end position="151"/>
    </location>
</feature>
<dbReference type="InterPro" id="IPR043519">
    <property type="entry name" value="NT_sf"/>
</dbReference>
<organism evidence="3 4">
    <name type="scientific">Nocardioides lentus</name>
    <dbReference type="NCBI Taxonomy" id="338077"/>
    <lineage>
        <taxon>Bacteria</taxon>
        <taxon>Bacillati</taxon>
        <taxon>Actinomycetota</taxon>
        <taxon>Actinomycetes</taxon>
        <taxon>Propionibacteriales</taxon>
        <taxon>Nocardioidaceae</taxon>
        <taxon>Nocardioides</taxon>
    </lineage>
</organism>
<name>A0ABN2P1P9_9ACTN</name>
<protein>
    <recommendedName>
        <fullName evidence="2">HTH cro/C1-type domain-containing protein</fullName>
    </recommendedName>
</protein>
<feature type="region of interest" description="Disordered" evidence="1">
    <location>
        <begin position="121"/>
        <end position="172"/>
    </location>
</feature>
<dbReference type="RefSeq" id="WP_344004027.1">
    <property type="nucleotide sequence ID" value="NZ_BAAAMY010000002.1"/>
</dbReference>
<evidence type="ECO:0000256" key="1">
    <source>
        <dbReference type="SAM" id="MobiDB-lite"/>
    </source>
</evidence>
<dbReference type="InterPro" id="IPR001387">
    <property type="entry name" value="Cro/C1-type_HTH"/>
</dbReference>
<dbReference type="SMART" id="SM00530">
    <property type="entry name" value="HTH_XRE"/>
    <property type="match status" value="1"/>
</dbReference>
<keyword evidence="4" id="KW-1185">Reference proteome</keyword>
<dbReference type="CDD" id="cd00093">
    <property type="entry name" value="HTH_XRE"/>
    <property type="match status" value="1"/>
</dbReference>
<dbReference type="SUPFAM" id="SSF47413">
    <property type="entry name" value="lambda repressor-like DNA-binding domains"/>
    <property type="match status" value="1"/>
</dbReference>
<evidence type="ECO:0000313" key="3">
    <source>
        <dbReference type="EMBL" id="GAA1909128.1"/>
    </source>
</evidence>
<reference evidence="3 4" key="1">
    <citation type="journal article" date="2019" name="Int. J. Syst. Evol. Microbiol.">
        <title>The Global Catalogue of Microorganisms (GCM) 10K type strain sequencing project: providing services to taxonomists for standard genome sequencing and annotation.</title>
        <authorList>
            <consortium name="The Broad Institute Genomics Platform"/>
            <consortium name="The Broad Institute Genome Sequencing Center for Infectious Disease"/>
            <person name="Wu L."/>
            <person name="Ma J."/>
        </authorList>
    </citation>
    <scope>NUCLEOTIDE SEQUENCE [LARGE SCALE GENOMIC DNA]</scope>
    <source>
        <strain evidence="3 4">JCM 14046</strain>
    </source>
</reference>
<dbReference type="SUPFAM" id="SSF81301">
    <property type="entry name" value="Nucleotidyltransferase"/>
    <property type="match status" value="1"/>
</dbReference>
<accession>A0ABN2P1P9</accession>
<dbReference type="Gene3D" id="1.10.260.40">
    <property type="entry name" value="lambda repressor-like DNA-binding domains"/>
    <property type="match status" value="1"/>
</dbReference>
<feature type="domain" description="HTH cro/C1-type" evidence="2">
    <location>
        <begin position="9"/>
        <end position="68"/>
    </location>
</feature>
<dbReference type="InterPro" id="IPR002934">
    <property type="entry name" value="Polymerase_NTP_transf_dom"/>
</dbReference>
<comment type="caution">
    <text evidence="3">The sequence shown here is derived from an EMBL/GenBank/DDBJ whole genome shotgun (WGS) entry which is preliminary data.</text>
</comment>